<comment type="caution">
    <text evidence="3">The sequence shown here is derived from an EMBL/GenBank/DDBJ whole genome shotgun (WGS) entry which is preliminary data.</text>
</comment>
<keyword evidence="4" id="KW-1185">Reference proteome</keyword>
<dbReference type="Proteomes" id="UP000231279">
    <property type="component" value="Unassembled WGS sequence"/>
</dbReference>
<keyword evidence="1" id="KW-0175">Coiled coil</keyword>
<dbReference type="AlphaFoldDB" id="A0A2G9GHC8"/>
<organism evidence="3 4">
    <name type="scientific">Handroanthus impetiginosus</name>
    <dbReference type="NCBI Taxonomy" id="429701"/>
    <lineage>
        <taxon>Eukaryota</taxon>
        <taxon>Viridiplantae</taxon>
        <taxon>Streptophyta</taxon>
        <taxon>Embryophyta</taxon>
        <taxon>Tracheophyta</taxon>
        <taxon>Spermatophyta</taxon>
        <taxon>Magnoliopsida</taxon>
        <taxon>eudicotyledons</taxon>
        <taxon>Gunneridae</taxon>
        <taxon>Pentapetalae</taxon>
        <taxon>asterids</taxon>
        <taxon>lamiids</taxon>
        <taxon>Lamiales</taxon>
        <taxon>Bignoniaceae</taxon>
        <taxon>Crescentiina</taxon>
        <taxon>Tabebuia alliance</taxon>
        <taxon>Handroanthus</taxon>
    </lineage>
</organism>
<feature type="coiled-coil region" evidence="1">
    <location>
        <begin position="14"/>
        <end position="44"/>
    </location>
</feature>
<evidence type="ECO:0000313" key="3">
    <source>
        <dbReference type="EMBL" id="PIN04686.1"/>
    </source>
</evidence>
<name>A0A2G9GHC8_9LAMI</name>
<evidence type="ECO:0000313" key="4">
    <source>
        <dbReference type="Proteomes" id="UP000231279"/>
    </source>
</evidence>
<reference evidence="4" key="1">
    <citation type="journal article" date="2018" name="Gigascience">
        <title>Genome assembly of the Pink Ipe (Handroanthus impetiginosus, Bignoniaceae), a highly valued, ecologically keystone Neotropical timber forest tree.</title>
        <authorList>
            <person name="Silva-Junior O.B."/>
            <person name="Grattapaglia D."/>
            <person name="Novaes E."/>
            <person name="Collevatti R.G."/>
        </authorList>
    </citation>
    <scope>NUCLEOTIDE SEQUENCE [LARGE SCALE GENOMIC DNA]</scope>
    <source>
        <strain evidence="4">cv. UFG-1</strain>
    </source>
</reference>
<feature type="region of interest" description="Disordered" evidence="2">
    <location>
        <begin position="111"/>
        <end position="133"/>
    </location>
</feature>
<evidence type="ECO:0000256" key="1">
    <source>
        <dbReference type="SAM" id="Coils"/>
    </source>
</evidence>
<gene>
    <name evidence="3" type="ORF">CDL12_22777</name>
</gene>
<dbReference type="EMBL" id="NKXS01005047">
    <property type="protein sequence ID" value="PIN04686.1"/>
    <property type="molecule type" value="Genomic_DNA"/>
</dbReference>
<dbReference type="OrthoDB" id="928678at2759"/>
<accession>A0A2G9GHC8</accession>
<evidence type="ECO:0000256" key="2">
    <source>
        <dbReference type="SAM" id="MobiDB-lite"/>
    </source>
</evidence>
<proteinExistence type="predicted"/>
<protein>
    <submittedName>
        <fullName evidence="3">Uncharacterized protein</fullName>
    </submittedName>
</protein>
<sequence>MHLIRRVGEYREFHNKNLEEISKLREEVSQLRKERDQFREYTQEVNFGKKFLKSAAGKAALEAAREEGAKEFQESDMFDSAVMNQASKIYEETVQDCRRILRETGLIPMSFGVGDASKGNGGAGDEREEDVPP</sequence>